<keyword evidence="12" id="KW-1185">Reference proteome</keyword>
<dbReference type="Gene3D" id="3.40.50.11380">
    <property type="match status" value="1"/>
</dbReference>
<dbReference type="GO" id="GO:0006493">
    <property type="term" value="P:protein O-linked glycosylation"/>
    <property type="evidence" value="ECO:0007669"/>
    <property type="project" value="TreeGrafter"/>
</dbReference>
<dbReference type="SUPFAM" id="SSF48452">
    <property type="entry name" value="TPR-like"/>
    <property type="match status" value="2"/>
</dbReference>
<dbReference type="AlphaFoldDB" id="A0A8K1CHS2"/>
<evidence type="ECO:0000256" key="1">
    <source>
        <dbReference type="ARBA" id="ARBA00004922"/>
    </source>
</evidence>
<dbReference type="Pfam" id="PF12895">
    <property type="entry name" value="ANAPC3"/>
    <property type="match status" value="1"/>
</dbReference>
<evidence type="ECO:0000256" key="4">
    <source>
        <dbReference type="ARBA" id="ARBA00022676"/>
    </source>
</evidence>
<dbReference type="PANTHER" id="PTHR44998:SF1">
    <property type="entry name" value="UDP-N-ACETYLGLUCOSAMINE--PEPTIDE N-ACETYLGLUCOSAMINYLTRANSFERASE 110 KDA SUBUNIT"/>
    <property type="match status" value="1"/>
</dbReference>
<keyword evidence="9" id="KW-0732">Signal</keyword>
<gene>
    <name evidence="11" type="ORF">Poli38472_002154</name>
</gene>
<evidence type="ECO:0000256" key="6">
    <source>
        <dbReference type="ARBA" id="ARBA00022737"/>
    </source>
</evidence>
<accession>A0A8K1CHS2</accession>
<evidence type="ECO:0000256" key="8">
    <source>
        <dbReference type="PROSITE-ProRule" id="PRU00339"/>
    </source>
</evidence>
<dbReference type="PANTHER" id="PTHR44998">
    <property type="match status" value="1"/>
</dbReference>
<keyword evidence="6" id="KW-0677">Repeat</keyword>
<dbReference type="PROSITE" id="PS51257">
    <property type="entry name" value="PROKAR_LIPOPROTEIN"/>
    <property type="match status" value="1"/>
</dbReference>
<evidence type="ECO:0000256" key="7">
    <source>
        <dbReference type="ARBA" id="ARBA00022803"/>
    </source>
</evidence>
<dbReference type="InterPro" id="IPR011990">
    <property type="entry name" value="TPR-like_helical_dom_sf"/>
</dbReference>
<dbReference type="Gene3D" id="1.25.40.10">
    <property type="entry name" value="Tetratricopeptide repeat domain"/>
    <property type="match status" value="1"/>
</dbReference>
<feature type="domain" description="O-GlcNAc transferase C-terminal" evidence="10">
    <location>
        <begin position="693"/>
        <end position="869"/>
    </location>
</feature>
<evidence type="ECO:0000259" key="10">
    <source>
        <dbReference type="Pfam" id="PF13844"/>
    </source>
</evidence>
<comment type="pathway">
    <text evidence="1">Protein modification; protein glycosylation.</text>
</comment>
<dbReference type="PROSITE" id="PS50005">
    <property type="entry name" value="TPR"/>
    <property type="match status" value="2"/>
</dbReference>
<dbReference type="Pfam" id="PF13844">
    <property type="entry name" value="Glyco_transf_41"/>
    <property type="match status" value="1"/>
</dbReference>
<keyword evidence="4" id="KW-0328">Glycosyltransferase</keyword>
<protein>
    <recommendedName>
        <fullName evidence="3">protein O-GlcNAc transferase</fullName>
        <ecNumber evidence="3">2.4.1.255</ecNumber>
    </recommendedName>
</protein>
<dbReference type="InterPro" id="IPR019734">
    <property type="entry name" value="TPR_rpt"/>
</dbReference>
<feature type="repeat" description="TPR" evidence="8">
    <location>
        <begin position="192"/>
        <end position="225"/>
    </location>
</feature>
<evidence type="ECO:0000256" key="5">
    <source>
        <dbReference type="ARBA" id="ARBA00022679"/>
    </source>
</evidence>
<comment type="caution">
    <text evidence="11">The sequence shown here is derived from an EMBL/GenBank/DDBJ whole genome shotgun (WGS) entry which is preliminary data.</text>
</comment>
<evidence type="ECO:0000313" key="11">
    <source>
        <dbReference type="EMBL" id="TMW63213.1"/>
    </source>
</evidence>
<feature type="chain" id="PRO_5035452649" description="protein O-GlcNAc transferase" evidence="9">
    <location>
        <begin position="24"/>
        <end position="916"/>
    </location>
</feature>
<dbReference type="GO" id="GO:0097363">
    <property type="term" value="F:protein O-acetylglucosaminyltransferase activity"/>
    <property type="evidence" value="ECO:0007669"/>
    <property type="project" value="UniProtKB-EC"/>
</dbReference>
<keyword evidence="5" id="KW-0808">Transferase</keyword>
<dbReference type="OrthoDB" id="9991317at2759"/>
<evidence type="ECO:0000256" key="2">
    <source>
        <dbReference type="ARBA" id="ARBA00005386"/>
    </source>
</evidence>
<proteinExistence type="inferred from homology"/>
<name>A0A8K1CHS2_PYTOL</name>
<dbReference type="SMART" id="SM00028">
    <property type="entry name" value="TPR"/>
    <property type="match status" value="6"/>
</dbReference>
<feature type="signal peptide" evidence="9">
    <location>
        <begin position="1"/>
        <end position="23"/>
    </location>
</feature>
<reference evidence="11" key="1">
    <citation type="submission" date="2019-03" db="EMBL/GenBank/DDBJ databases">
        <title>Long read genome sequence of the mycoparasitic Pythium oligandrum ATCC 38472 isolated from sugarbeet rhizosphere.</title>
        <authorList>
            <person name="Gaulin E."/>
        </authorList>
    </citation>
    <scope>NUCLEOTIDE SEQUENCE</scope>
    <source>
        <strain evidence="11">ATCC 38472_TT</strain>
    </source>
</reference>
<evidence type="ECO:0000313" key="12">
    <source>
        <dbReference type="Proteomes" id="UP000794436"/>
    </source>
</evidence>
<dbReference type="InterPro" id="IPR029489">
    <property type="entry name" value="OGT/SEC/SPY_C"/>
</dbReference>
<organism evidence="11 12">
    <name type="scientific">Pythium oligandrum</name>
    <name type="common">Mycoparasitic fungus</name>
    <dbReference type="NCBI Taxonomy" id="41045"/>
    <lineage>
        <taxon>Eukaryota</taxon>
        <taxon>Sar</taxon>
        <taxon>Stramenopiles</taxon>
        <taxon>Oomycota</taxon>
        <taxon>Peronosporomycetes</taxon>
        <taxon>Pythiales</taxon>
        <taxon>Pythiaceae</taxon>
        <taxon>Pythium</taxon>
    </lineage>
</organism>
<dbReference type="Gene3D" id="3.40.50.2000">
    <property type="entry name" value="Glycogen Phosphorylase B"/>
    <property type="match status" value="1"/>
</dbReference>
<evidence type="ECO:0000256" key="9">
    <source>
        <dbReference type="SAM" id="SignalP"/>
    </source>
</evidence>
<feature type="repeat" description="TPR" evidence="8">
    <location>
        <begin position="226"/>
        <end position="259"/>
    </location>
</feature>
<sequence>MRMGAMHAIILLLLACCTSCAMGFSFPYFSESVVEILFPPNNLLAEHSFLEIQIAMRPELLDPQADDTRVCVGMATVYAPPDLDLEAGKSGLHERCYEQFGNYTTFQLSGLVPGVRYAITIGLMNGGRFVAHSMRTLEVASIVARRQGRDTTVHRMGVGEAIGIAMDSMAHGDRKFAREIYKRVLDMFPNHVEALHGMGAVYYHEGDLVKALEYVQRAFKGNESDPRIHLTMGLCLRGLGRVEEALRVLQTAVSLKPDYFDAWGALGDTYRTEQQWDDSLAAYRAVTSRLDEAKTSGMVAEQSYERLCELLRFTEGWYDAEQCLSTALSHWPENSNLHELRGHLMLQAGQFEVALQEYEASARLESINGKIAVAEVLEALGEYRASIRQYDQIIERLQEEDDTPTSLVSRVSIMKIMVLPRILPSTNEEIDQMRAIFDEYLDRVLQRLEEPLAPIELDPSRIAFSTAVTLNAHNRNNRLLKHKLGRVYHLIMIEQQSILEQFSFGFSISPPPFYQTYNTPKQYPYRRLRVGVVSRFIYNTAVGLYMKELLQQLDLTKYELVVFAVGQSKSLRQSGRIEHIGDRVTLLPRDLGVARSEVRKEELDVLIYPELGMDKTTYFLSFERLAPIQAAWWGNPDTTGVPAIDYYLVSEYEHENAREHYTEELFRMKGMGIYHTLPPLPQRNTTREDIRKVMQERFNLPVDFHFYLSIESMLHLHPDFDGAVLEILERDPLAYVFLLAPSARKRWKQMLLKRLQQRVGNVNAGRIAFFTDVDSKQEIKLLMAADTVLGSIHMTRPRSAMQAFTAGVPVVTLVGELWSSRIAYAFYQQMRIRDLIATSITEYVELALRLAEDERFRKRMTRKIQRRRRFLSADPTAVTEWERFLDFASTKLFPLECRIGDEMAEADAGDTCPMPS</sequence>
<keyword evidence="7 8" id="KW-0802">TPR repeat</keyword>
<evidence type="ECO:0000256" key="3">
    <source>
        <dbReference type="ARBA" id="ARBA00011970"/>
    </source>
</evidence>
<comment type="similarity">
    <text evidence="2">Belongs to the glycosyltransferase 41 family. O-GlcNAc transferase subfamily.</text>
</comment>
<dbReference type="EC" id="2.4.1.255" evidence="3"/>
<dbReference type="EMBL" id="SPLM01000072">
    <property type="protein sequence ID" value="TMW63213.1"/>
    <property type="molecule type" value="Genomic_DNA"/>
</dbReference>
<dbReference type="Proteomes" id="UP000794436">
    <property type="component" value="Unassembled WGS sequence"/>
</dbReference>